<evidence type="ECO:0000259" key="1">
    <source>
        <dbReference type="Pfam" id="PF26154"/>
    </source>
</evidence>
<gene>
    <name evidence="2" type="ORF">E6W99_06275</name>
</gene>
<dbReference type="OrthoDB" id="2922677at2"/>
<dbReference type="Proteomes" id="UP000310334">
    <property type="component" value="Unassembled WGS sequence"/>
</dbReference>
<dbReference type="EMBL" id="SSNT01000004">
    <property type="protein sequence ID" value="THF81508.1"/>
    <property type="molecule type" value="Genomic_DNA"/>
</dbReference>
<feature type="domain" description="DUF8042" evidence="1">
    <location>
        <begin position="5"/>
        <end position="125"/>
    </location>
</feature>
<comment type="caution">
    <text evidence="2">The sequence shown here is derived from an EMBL/GenBank/DDBJ whole genome shotgun (WGS) entry which is preliminary data.</text>
</comment>
<name>A0A4S4C1X7_9BACI</name>
<dbReference type="Pfam" id="PF26154">
    <property type="entry name" value="DUF8042"/>
    <property type="match status" value="1"/>
</dbReference>
<keyword evidence="3" id="KW-1185">Reference proteome</keyword>
<dbReference type="InterPro" id="IPR058355">
    <property type="entry name" value="DUF8042"/>
</dbReference>
<reference evidence="2 3" key="1">
    <citation type="submission" date="2019-04" db="EMBL/GenBank/DDBJ databases">
        <title>Bacillus sediminilitoris sp. nov., isolated from a tidal flat sediment on the East China Sea.</title>
        <authorList>
            <person name="Wei Y."/>
            <person name="Mao H."/>
            <person name="Fang J."/>
        </authorList>
    </citation>
    <scope>NUCLEOTIDE SEQUENCE [LARGE SCALE GENOMIC DNA]</scope>
    <source>
        <strain evidence="2 3">DSL-17</strain>
    </source>
</reference>
<dbReference type="AlphaFoldDB" id="A0A4S4C1X7"/>
<proteinExistence type="predicted"/>
<evidence type="ECO:0000313" key="2">
    <source>
        <dbReference type="EMBL" id="THF81508.1"/>
    </source>
</evidence>
<sequence length="129" mass="15064">MGSLTNDQFEFLHFYYNLLNTIEEGFDYVIDSFTNLDLTDADQVFKDILVAFYHVDSSNDMLLSLLTEEESDLVQDVKTFDQVILTLDDESTIYLTPDRHQAFVRNQLAPVYLAWKEKIQSKLQPYIAH</sequence>
<organism evidence="2 3">
    <name type="scientific">Metabacillus sediminilitoris</name>
    <dbReference type="NCBI Taxonomy" id="2567941"/>
    <lineage>
        <taxon>Bacteria</taxon>
        <taxon>Bacillati</taxon>
        <taxon>Bacillota</taxon>
        <taxon>Bacilli</taxon>
        <taxon>Bacillales</taxon>
        <taxon>Bacillaceae</taxon>
        <taxon>Metabacillus</taxon>
    </lineage>
</organism>
<evidence type="ECO:0000313" key="3">
    <source>
        <dbReference type="Proteomes" id="UP000310334"/>
    </source>
</evidence>
<dbReference type="RefSeq" id="WP_136352343.1">
    <property type="nucleotide sequence ID" value="NZ_CP046266.1"/>
</dbReference>
<protein>
    <recommendedName>
        <fullName evidence="1">DUF8042 domain-containing protein</fullName>
    </recommendedName>
</protein>
<accession>A0A4S4C1X7</accession>